<dbReference type="Gene3D" id="3.30.1330.40">
    <property type="entry name" value="RutC-like"/>
    <property type="match status" value="1"/>
</dbReference>
<dbReference type="EMBL" id="CP036287">
    <property type="protein sequence ID" value="QDU66478.1"/>
    <property type="molecule type" value="Genomic_DNA"/>
</dbReference>
<dbReference type="CDD" id="cd00448">
    <property type="entry name" value="YjgF_YER057c_UK114_family"/>
    <property type="match status" value="1"/>
</dbReference>
<dbReference type="SUPFAM" id="SSF55298">
    <property type="entry name" value="YjgF-like"/>
    <property type="match status" value="1"/>
</dbReference>
<sequence>MELESIEPQGWAAPKGYSNGVRVRAASELLFVAGQIAWDAQQRLVGRGDFHAQFRQALENVCAVVRAAGGEPAHIARLTIYVTDKRAYLSDLKAIGAAYRETIGRHFPAMALVQVADLLEEGAMVEIEATAALG</sequence>
<dbReference type="KEGG" id="pbap:Pla133_15520"/>
<dbReference type="Proteomes" id="UP000316921">
    <property type="component" value="Chromosome"/>
</dbReference>
<gene>
    <name evidence="1" type="primary">ridA</name>
    <name evidence="1" type="ORF">Pla133_15520</name>
</gene>
<dbReference type="RefSeq" id="WP_145064315.1">
    <property type="nucleotide sequence ID" value="NZ_CP036287.1"/>
</dbReference>
<dbReference type="PANTHER" id="PTHR43857:SF1">
    <property type="entry name" value="YJGH FAMILY PROTEIN"/>
    <property type="match status" value="1"/>
</dbReference>
<dbReference type="AlphaFoldDB" id="A0A518BHM3"/>
<proteinExistence type="predicted"/>
<protein>
    <submittedName>
        <fullName evidence="1">Enamine/imine deaminase</fullName>
        <ecNumber evidence="1">3.5.4.-</ecNumber>
    </submittedName>
</protein>
<dbReference type="GO" id="GO:0016787">
    <property type="term" value="F:hydrolase activity"/>
    <property type="evidence" value="ECO:0007669"/>
    <property type="project" value="UniProtKB-KW"/>
</dbReference>
<accession>A0A518BHM3</accession>
<dbReference type="InterPro" id="IPR006175">
    <property type="entry name" value="YjgF/YER057c/UK114"/>
</dbReference>
<evidence type="ECO:0000313" key="1">
    <source>
        <dbReference type="EMBL" id="QDU66478.1"/>
    </source>
</evidence>
<dbReference type="InterPro" id="IPR035959">
    <property type="entry name" value="RutC-like_sf"/>
</dbReference>
<keyword evidence="1" id="KW-0378">Hydrolase</keyword>
<name>A0A518BHM3_9BACT</name>
<reference evidence="1 2" key="1">
    <citation type="submission" date="2019-02" db="EMBL/GenBank/DDBJ databases">
        <title>Deep-cultivation of Planctomycetes and their phenomic and genomic characterization uncovers novel biology.</title>
        <authorList>
            <person name="Wiegand S."/>
            <person name="Jogler M."/>
            <person name="Boedeker C."/>
            <person name="Pinto D."/>
            <person name="Vollmers J."/>
            <person name="Rivas-Marin E."/>
            <person name="Kohn T."/>
            <person name="Peeters S.H."/>
            <person name="Heuer A."/>
            <person name="Rast P."/>
            <person name="Oberbeckmann S."/>
            <person name="Bunk B."/>
            <person name="Jeske O."/>
            <person name="Meyerdierks A."/>
            <person name="Storesund J.E."/>
            <person name="Kallscheuer N."/>
            <person name="Luecker S."/>
            <person name="Lage O.M."/>
            <person name="Pohl T."/>
            <person name="Merkel B.J."/>
            <person name="Hornburger P."/>
            <person name="Mueller R.-W."/>
            <person name="Bruemmer F."/>
            <person name="Labrenz M."/>
            <person name="Spormann A.M."/>
            <person name="Op den Camp H."/>
            <person name="Overmann J."/>
            <person name="Amann R."/>
            <person name="Jetten M.S.M."/>
            <person name="Mascher T."/>
            <person name="Medema M.H."/>
            <person name="Devos D.P."/>
            <person name="Kaster A.-K."/>
            <person name="Ovreas L."/>
            <person name="Rohde M."/>
            <person name="Galperin M.Y."/>
            <person name="Jogler C."/>
        </authorList>
    </citation>
    <scope>NUCLEOTIDE SEQUENCE [LARGE SCALE GENOMIC DNA]</scope>
    <source>
        <strain evidence="1 2">Pla133</strain>
    </source>
</reference>
<keyword evidence="2" id="KW-1185">Reference proteome</keyword>
<evidence type="ECO:0000313" key="2">
    <source>
        <dbReference type="Proteomes" id="UP000316921"/>
    </source>
</evidence>
<organism evidence="1 2">
    <name type="scientific">Engelhardtia mirabilis</name>
    <dbReference type="NCBI Taxonomy" id="2528011"/>
    <lineage>
        <taxon>Bacteria</taxon>
        <taxon>Pseudomonadati</taxon>
        <taxon>Planctomycetota</taxon>
        <taxon>Planctomycetia</taxon>
        <taxon>Planctomycetia incertae sedis</taxon>
        <taxon>Engelhardtia</taxon>
    </lineage>
</organism>
<dbReference type="EC" id="3.5.4.-" evidence="1"/>
<dbReference type="Pfam" id="PF01042">
    <property type="entry name" value="Ribonuc_L-PSP"/>
    <property type="match status" value="1"/>
</dbReference>
<dbReference type="PANTHER" id="PTHR43857">
    <property type="entry name" value="BLR7761 PROTEIN"/>
    <property type="match status" value="1"/>
</dbReference>